<evidence type="ECO:0000313" key="3">
    <source>
        <dbReference type="EMBL" id="CAB4187486.1"/>
    </source>
</evidence>
<reference evidence="1" key="1">
    <citation type="submission" date="2020-04" db="EMBL/GenBank/DDBJ databases">
        <authorList>
            <person name="Chiriac C."/>
            <person name="Salcher M."/>
            <person name="Ghai R."/>
            <person name="Kavagutti S V."/>
        </authorList>
    </citation>
    <scope>NUCLEOTIDE SEQUENCE</scope>
</reference>
<sequence>MELLNPLADAAFPAYTASYTGTAGVTTAWPAGPQGVVVWSDQACYVLVGEAVTATTANATPIPANTPIPFKIPVKSNAPWRVSAIQVSTGGTVYAKPINIA</sequence>
<organism evidence="1">
    <name type="scientific">uncultured Caudovirales phage</name>
    <dbReference type="NCBI Taxonomy" id="2100421"/>
    <lineage>
        <taxon>Viruses</taxon>
        <taxon>Duplodnaviria</taxon>
        <taxon>Heunggongvirae</taxon>
        <taxon>Uroviricota</taxon>
        <taxon>Caudoviricetes</taxon>
        <taxon>Peduoviridae</taxon>
        <taxon>Maltschvirus</taxon>
        <taxon>Maltschvirus maltsch</taxon>
    </lineage>
</organism>
<dbReference type="EMBL" id="LR797106">
    <property type="protein sequence ID" value="CAB4187486.1"/>
    <property type="molecule type" value="Genomic_DNA"/>
</dbReference>
<evidence type="ECO:0000313" key="1">
    <source>
        <dbReference type="EMBL" id="CAB4146584.1"/>
    </source>
</evidence>
<accession>A0A6J5MIW8</accession>
<gene>
    <name evidence="3" type="ORF">UFOVP1161_44</name>
    <name evidence="1" type="ORF">UFOVP501_44</name>
    <name evidence="2" type="ORF">UFOVP762_7</name>
</gene>
<dbReference type="EMBL" id="LR796469">
    <property type="protein sequence ID" value="CAB4146584.1"/>
    <property type="molecule type" value="Genomic_DNA"/>
</dbReference>
<name>A0A6J5MIW8_9CAUD</name>
<protein>
    <submittedName>
        <fullName evidence="1">Uncharacterized protein</fullName>
    </submittedName>
</protein>
<evidence type="ECO:0000313" key="2">
    <source>
        <dbReference type="EMBL" id="CAB4160633.1"/>
    </source>
</evidence>
<dbReference type="EMBL" id="LR796717">
    <property type="protein sequence ID" value="CAB4160633.1"/>
    <property type="molecule type" value="Genomic_DNA"/>
</dbReference>
<proteinExistence type="predicted"/>